<keyword evidence="6" id="KW-1185">Reference proteome</keyword>
<dbReference type="CDD" id="cd18095">
    <property type="entry name" value="SpoU-like_rRNA-MTase"/>
    <property type="match status" value="1"/>
</dbReference>
<evidence type="ECO:0000256" key="2">
    <source>
        <dbReference type="ARBA" id="ARBA00022679"/>
    </source>
</evidence>
<dbReference type="PANTHER" id="PTHR43191">
    <property type="entry name" value="RRNA METHYLTRANSFERASE 3"/>
    <property type="match status" value="1"/>
</dbReference>
<dbReference type="Proteomes" id="UP000642993">
    <property type="component" value="Unassembled WGS sequence"/>
</dbReference>
<organism evidence="5 6">
    <name type="scientific">Lolliginicoccus lacisalsi</name>
    <dbReference type="NCBI Taxonomy" id="2742202"/>
    <lineage>
        <taxon>Bacteria</taxon>
        <taxon>Bacillati</taxon>
        <taxon>Actinomycetota</taxon>
        <taxon>Actinomycetes</taxon>
        <taxon>Mycobacteriales</taxon>
        <taxon>Hoyosellaceae</taxon>
        <taxon>Lolliginicoccus</taxon>
    </lineage>
</organism>
<gene>
    <name evidence="5" type="ORF">HT102_04855</name>
</gene>
<protein>
    <submittedName>
        <fullName evidence="5">RNA methyltransferase</fullName>
    </submittedName>
</protein>
<evidence type="ECO:0000313" key="6">
    <source>
        <dbReference type="Proteomes" id="UP000642993"/>
    </source>
</evidence>
<evidence type="ECO:0000313" key="5">
    <source>
        <dbReference type="EMBL" id="MBD8505814.1"/>
    </source>
</evidence>
<dbReference type="Pfam" id="PF00588">
    <property type="entry name" value="SpoU_methylase"/>
    <property type="match status" value="1"/>
</dbReference>
<keyword evidence="2" id="KW-0808">Transferase</keyword>
<keyword evidence="1 5" id="KW-0489">Methyltransferase</keyword>
<reference evidence="5" key="1">
    <citation type="submission" date="2020-09" db="EMBL/GenBank/DDBJ databases">
        <title>Hoyosella lacisalsi sp. nov., a halotolerant actinobacterium isolated from soil of Lake Gudzhirganskoe.</title>
        <authorList>
            <person name="Yang Q."/>
            <person name="Guo P.Y."/>
            <person name="Liu S.W."/>
            <person name="Li F.N."/>
            <person name="Sun C.H."/>
        </authorList>
    </citation>
    <scope>NUCLEOTIDE SEQUENCE</scope>
    <source>
        <strain evidence="5">G463</strain>
    </source>
</reference>
<dbReference type="InterPro" id="IPR029064">
    <property type="entry name" value="Ribosomal_eL30-like_sf"/>
</dbReference>
<proteinExistence type="predicted"/>
<dbReference type="AlphaFoldDB" id="A0A927JAW8"/>
<dbReference type="InterPro" id="IPR001537">
    <property type="entry name" value="SpoU_MeTrfase"/>
</dbReference>
<evidence type="ECO:0000256" key="1">
    <source>
        <dbReference type="ARBA" id="ARBA00022603"/>
    </source>
</evidence>
<evidence type="ECO:0000259" key="4">
    <source>
        <dbReference type="Pfam" id="PF00588"/>
    </source>
</evidence>
<dbReference type="GO" id="GO:0006396">
    <property type="term" value="P:RNA processing"/>
    <property type="evidence" value="ECO:0007669"/>
    <property type="project" value="InterPro"/>
</dbReference>
<dbReference type="InterPro" id="IPR051259">
    <property type="entry name" value="rRNA_Methyltransferase"/>
</dbReference>
<dbReference type="InterPro" id="IPR029026">
    <property type="entry name" value="tRNA_m1G_MTases_N"/>
</dbReference>
<dbReference type="InterPro" id="IPR029028">
    <property type="entry name" value="Alpha/beta_knot_MTases"/>
</dbReference>
<accession>A0A927JAW8</accession>
<sequence>MAHPVDITDPRDPRVDSFRDLTTADRRPDRPGGRGLAIGEGTIVVERMIHSRYAPTALLGVLRRYDELRDALAAIDAPYYRASADVMAEVVGFHLNRGVLAIAPKPRPLDLDDILRDAHTVAVLEGIGDHENLGALFRHAAALQVDAIIVGPRCSDPLYRRAIRVSMGHVLRVPHTTVTDWDVLAGSLDRHGFHTVALTPQEPSVALSAALGAPRIAFLLGAEGPGLSDHALQLASIRARIPMTVGVDSLNVATAGAIAFYERSRERDALATSELA</sequence>
<dbReference type="SUPFAM" id="SSF55315">
    <property type="entry name" value="L30e-like"/>
    <property type="match status" value="1"/>
</dbReference>
<dbReference type="GO" id="GO:0003723">
    <property type="term" value="F:RNA binding"/>
    <property type="evidence" value="ECO:0007669"/>
    <property type="project" value="InterPro"/>
</dbReference>
<dbReference type="RefSeq" id="WP_192038272.1">
    <property type="nucleotide sequence ID" value="NZ_JACYWE010000002.1"/>
</dbReference>
<dbReference type="EMBL" id="JACYWE010000002">
    <property type="protein sequence ID" value="MBD8505814.1"/>
    <property type="molecule type" value="Genomic_DNA"/>
</dbReference>
<evidence type="ECO:0000256" key="3">
    <source>
        <dbReference type="SAM" id="MobiDB-lite"/>
    </source>
</evidence>
<feature type="domain" description="tRNA/rRNA methyltransferase SpoU type" evidence="4">
    <location>
        <begin position="121"/>
        <end position="261"/>
    </location>
</feature>
<dbReference type="GO" id="GO:0032259">
    <property type="term" value="P:methylation"/>
    <property type="evidence" value="ECO:0007669"/>
    <property type="project" value="UniProtKB-KW"/>
</dbReference>
<feature type="compositionally biased region" description="Basic and acidic residues" evidence="3">
    <location>
        <begin position="1"/>
        <end position="32"/>
    </location>
</feature>
<dbReference type="Gene3D" id="3.40.1280.10">
    <property type="match status" value="1"/>
</dbReference>
<dbReference type="SUPFAM" id="SSF75217">
    <property type="entry name" value="alpha/beta knot"/>
    <property type="match status" value="1"/>
</dbReference>
<comment type="caution">
    <text evidence="5">The sequence shown here is derived from an EMBL/GenBank/DDBJ whole genome shotgun (WGS) entry which is preliminary data.</text>
</comment>
<name>A0A927JAW8_9ACTN</name>
<dbReference type="PANTHER" id="PTHR43191:SF12">
    <property type="entry name" value="RRNA METHYLASE"/>
    <property type="match status" value="1"/>
</dbReference>
<dbReference type="GO" id="GO:0008173">
    <property type="term" value="F:RNA methyltransferase activity"/>
    <property type="evidence" value="ECO:0007669"/>
    <property type="project" value="InterPro"/>
</dbReference>
<feature type="region of interest" description="Disordered" evidence="3">
    <location>
        <begin position="1"/>
        <end position="35"/>
    </location>
</feature>